<dbReference type="InterPro" id="IPR000668">
    <property type="entry name" value="Peptidase_C1A_C"/>
</dbReference>
<feature type="signal peptide" evidence="5">
    <location>
        <begin position="1"/>
        <end position="25"/>
    </location>
</feature>
<accession>A0A453PEJ3</accession>
<dbReference type="GO" id="GO:0008234">
    <property type="term" value="F:cysteine-type peptidase activity"/>
    <property type="evidence" value="ECO:0007669"/>
    <property type="project" value="InterPro"/>
</dbReference>
<comment type="similarity">
    <text evidence="1">Belongs to the peptidase C1 family.</text>
</comment>
<protein>
    <submittedName>
        <fullName evidence="8">Uncharacterized protein</fullName>
    </submittedName>
</protein>
<organism evidence="8 9">
    <name type="scientific">Aegilops tauschii subsp. strangulata</name>
    <name type="common">Goatgrass</name>
    <dbReference type="NCBI Taxonomy" id="200361"/>
    <lineage>
        <taxon>Eukaryota</taxon>
        <taxon>Viridiplantae</taxon>
        <taxon>Streptophyta</taxon>
        <taxon>Embryophyta</taxon>
        <taxon>Tracheophyta</taxon>
        <taxon>Spermatophyta</taxon>
        <taxon>Magnoliopsida</taxon>
        <taxon>Liliopsida</taxon>
        <taxon>Poales</taxon>
        <taxon>Poaceae</taxon>
        <taxon>BOP clade</taxon>
        <taxon>Pooideae</taxon>
        <taxon>Triticodae</taxon>
        <taxon>Triticeae</taxon>
        <taxon>Triticinae</taxon>
        <taxon>Aegilops</taxon>
    </lineage>
</organism>
<dbReference type="CDD" id="cd02248">
    <property type="entry name" value="Peptidase_C1A"/>
    <property type="match status" value="1"/>
</dbReference>
<evidence type="ECO:0000256" key="5">
    <source>
        <dbReference type="SAM" id="SignalP"/>
    </source>
</evidence>
<sequence length="291" mass="31949">MDSELSIVLFLLIVFAACCCSSSSATYHHDPAVVGYSQEDVALPSRILELFSSWSVKHSKVYVTPKEKVRRYEVFRQNLKHIVETNRRNGSYWLGLNQFADVAHEEFKAGYLGLSTGLAGAGGRPRAPTTAFRYEAAVDLPWEVDWRKKGAVTPVKNQGRCGSCWAFSTVAAVEGINQMVTGRLESLSEQELMDCDGTLDHGCGGGLMDFAYAYIVGNQGIHTDADYPYLMEEGDCKEKQVAPLQGRHHQRLRGRAGEQRGEPAEGAGAPARQRGHRCGEQGLPVLQRGGV</sequence>
<dbReference type="GO" id="GO:0006508">
    <property type="term" value="P:proteolysis"/>
    <property type="evidence" value="ECO:0007669"/>
    <property type="project" value="InterPro"/>
</dbReference>
<evidence type="ECO:0000256" key="4">
    <source>
        <dbReference type="SAM" id="MobiDB-lite"/>
    </source>
</evidence>
<reference evidence="9" key="1">
    <citation type="journal article" date="2014" name="Science">
        <title>Ancient hybridizations among the ancestral genomes of bread wheat.</title>
        <authorList>
            <consortium name="International Wheat Genome Sequencing Consortium,"/>
            <person name="Marcussen T."/>
            <person name="Sandve S.R."/>
            <person name="Heier L."/>
            <person name="Spannagl M."/>
            <person name="Pfeifer M."/>
            <person name="Jakobsen K.S."/>
            <person name="Wulff B.B."/>
            <person name="Steuernagel B."/>
            <person name="Mayer K.F."/>
            <person name="Olsen O.A."/>
        </authorList>
    </citation>
    <scope>NUCLEOTIDE SEQUENCE [LARGE SCALE GENOMIC DNA]</scope>
    <source>
        <strain evidence="9">cv. AL8/78</strain>
    </source>
</reference>
<name>A0A453PEJ3_AEGTS</name>
<evidence type="ECO:0000259" key="6">
    <source>
        <dbReference type="SMART" id="SM00645"/>
    </source>
</evidence>
<keyword evidence="9" id="KW-1185">Reference proteome</keyword>
<dbReference type="PANTHER" id="PTHR12411">
    <property type="entry name" value="CYSTEINE PROTEASE FAMILY C1-RELATED"/>
    <property type="match status" value="1"/>
</dbReference>
<evidence type="ECO:0000313" key="9">
    <source>
        <dbReference type="Proteomes" id="UP000015105"/>
    </source>
</evidence>
<evidence type="ECO:0000256" key="1">
    <source>
        <dbReference type="ARBA" id="ARBA00008455"/>
    </source>
</evidence>
<dbReference type="InterPro" id="IPR013128">
    <property type="entry name" value="Peptidase_C1A"/>
</dbReference>
<reference evidence="8" key="3">
    <citation type="journal article" date="2017" name="Nature">
        <title>Genome sequence of the progenitor of the wheat D genome Aegilops tauschii.</title>
        <authorList>
            <person name="Luo M.C."/>
            <person name="Gu Y.Q."/>
            <person name="Puiu D."/>
            <person name="Wang H."/>
            <person name="Twardziok S.O."/>
            <person name="Deal K.R."/>
            <person name="Huo N."/>
            <person name="Zhu T."/>
            <person name="Wang L."/>
            <person name="Wang Y."/>
            <person name="McGuire P.E."/>
            <person name="Liu S."/>
            <person name="Long H."/>
            <person name="Ramasamy R.K."/>
            <person name="Rodriguez J.C."/>
            <person name="Van S.L."/>
            <person name="Yuan L."/>
            <person name="Wang Z."/>
            <person name="Xia Z."/>
            <person name="Xiao L."/>
            <person name="Anderson O.D."/>
            <person name="Ouyang S."/>
            <person name="Liang Y."/>
            <person name="Zimin A.V."/>
            <person name="Pertea G."/>
            <person name="Qi P."/>
            <person name="Bennetzen J.L."/>
            <person name="Dai X."/>
            <person name="Dawson M.W."/>
            <person name="Muller H.G."/>
            <person name="Kugler K."/>
            <person name="Rivarola-Duarte L."/>
            <person name="Spannagl M."/>
            <person name="Mayer K.F.X."/>
            <person name="Lu F.H."/>
            <person name="Bevan M.W."/>
            <person name="Leroy P."/>
            <person name="Li P."/>
            <person name="You F.M."/>
            <person name="Sun Q."/>
            <person name="Liu Z."/>
            <person name="Lyons E."/>
            <person name="Wicker T."/>
            <person name="Salzberg S.L."/>
            <person name="Devos K.M."/>
            <person name="Dvorak J."/>
        </authorList>
    </citation>
    <scope>NUCLEOTIDE SEQUENCE [LARGE SCALE GENOMIC DNA]</scope>
    <source>
        <strain evidence="8">cv. AL8/78</strain>
    </source>
</reference>
<reference evidence="9" key="2">
    <citation type="journal article" date="2017" name="Nat. Plants">
        <title>The Aegilops tauschii genome reveals multiple impacts of transposons.</title>
        <authorList>
            <person name="Zhao G."/>
            <person name="Zou C."/>
            <person name="Li K."/>
            <person name="Wang K."/>
            <person name="Li T."/>
            <person name="Gao L."/>
            <person name="Zhang X."/>
            <person name="Wang H."/>
            <person name="Yang Z."/>
            <person name="Liu X."/>
            <person name="Jiang W."/>
            <person name="Mao L."/>
            <person name="Kong X."/>
            <person name="Jiao Y."/>
            <person name="Jia J."/>
        </authorList>
    </citation>
    <scope>NUCLEOTIDE SEQUENCE [LARGE SCALE GENOMIC DNA]</scope>
    <source>
        <strain evidence="9">cv. AL8/78</strain>
    </source>
</reference>
<dbReference type="SUPFAM" id="SSF54001">
    <property type="entry name" value="Cysteine proteinases"/>
    <property type="match status" value="1"/>
</dbReference>
<dbReference type="SMART" id="SM00848">
    <property type="entry name" value="Inhibitor_I29"/>
    <property type="match status" value="1"/>
</dbReference>
<proteinExistence type="inferred from homology"/>
<feature type="chain" id="PRO_5019182288" evidence="5">
    <location>
        <begin position="26"/>
        <end position="291"/>
    </location>
</feature>
<dbReference type="Gene3D" id="3.90.70.10">
    <property type="entry name" value="Cysteine proteinases"/>
    <property type="match status" value="1"/>
</dbReference>
<dbReference type="Pfam" id="PF00112">
    <property type="entry name" value="Peptidase_C1"/>
    <property type="match status" value="1"/>
</dbReference>
<evidence type="ECO:0000256" key="3">
    <source>
        <dbReference type="ARBA" id="ARBA00023157"/>
    </source>
</evidence>
<reference evidence="8" key="5">
    <citation type="journal article" date="2021" name="G3 (Bethesda)">
        <title>Aegilops tauschii genome assembly Aet v5.0 features greater sequence contiguity and improved annotation.</title>
        <authorList>
            <person name="Wang L."/>
            <person name="Zhu T."/>
            <person name="Rodriguez J.C."/>
            <person name="Deal K.R."/>
            <person name="Dubcovsky J."/>
            <person name="McGuire P.E."/>
            <person name="Lux T."/>
            <person name="Spannagl M."/>
            <person name="Mayer K.F.X."/>
            <person name="Baldrich P."/>
            <person name="Meyers B.C."/>
            <person name="Huo N."/>
            <person name="Gu Y.Q."/>
            <person name="Zhou H."/>
            <person name="Devos K.M."/>
            <person name="Bennetzen J.L."/>
            <person name="Unver T."/>
            <person name="Budak H."/>
            <person name="Gulick P.J."/>
            <person name="Galiba G."/>
            <person name="Kalapos B."/>
            <person name="Nelson D.R."/>
            <person name="Li P."/>
            <person name="You F.M."/>
            <person name="Luo M.C."/>
            <person name="Dvorak J."/>
        </authorList>
    </citation>
    <scope>NUCLEOTIDE SEQUENCE [LARGE SCALE GENOMIC DNA]</scope>
    <source>
        <strain evidence="8">cv. AL8/78</strain>
    </source>
</reference>
<dbReference type="Pfam" id="PF08246">
    <property type="entry name" value="Inhibitor_I29"/>
    <property type="match status" value="1"/>
</dbReference>
<dbReference type="SMART" id="SM00645">
    <property type="entry name" value="Pept_C1"/>
    <property type="match status" value="1"/>
</dbReference>
<evidence type="ECO:0000256" key="2">
    <source>
        <dbReference type="ARBA" id="ARBA00022729"/>
    </source>
</evidence>
<evidence type="ECO:0000259" key="7">
    <source>
        <dbReference type="SMART" id="SM00848"/>
    </source>
</evidence>
<feature type="domain" description="Cathepsin propeptide inhibitor" evidence="7">
    <location>
        <begin position="51"/>
        <end position="107"/>
    </location>
</feature>
<keyword evidence="2 5" id="KW-0732">Signal</keyword>
<dbReference type="PROSITE" id="PS00139">
    <property type="entry name" value="THIOL_PROTEASE_CYS"/>
    <property type="match status" value="1"/>
</dbReference>
<dbReference type="AlphaFoldDB" id="A0A453PEJ3"/>
<keyword evidence="3" id="KW-1015">Disulfide bond</keyword>
<dbReference type="InterPro" id="IPR039417">
    <property type="entry name" value="Peptidase_C1A_papain-like"/>
</dbReference>
<evidence type="ECO:0000313" key="8">
    <source>
        <dbReference type="EnsemblPlants" id="AET6Gv20704400.13"/>
    </source>
</evidence>
<dbReference type="InterPro" id="IPR038765">
    <property type="entry name" value="Papain-like_cys_pep_sf"/>
</dbReference>
<dbReference type="Proteomes" id="UP000015105">
    <property type="component" value="Chromosome 6D"/>
</dbReference>
<feature type="region of interest" description="Disordered" evidence="4">
    <location>
        <begin position="241"/>
        <end position="291"/>
    </location>
</feature>
<dbReference type="EnsemblPlants" id="AET6Gv20704400.13">
    <property type="protein sequence ID" value="AET6Gv20704400.13"/>
    <property type="gene ID" value="AET6Gv20704400"/>
</dbReference>
<dbReference type="Gramene" id="AET6Gv20704400.13">
    <property type="protein sequence ID" value="AET6Gv20704400.13"/>
    <property type="gene ID" value="AET6Gv20704400"/>
</dbReference>
<reference evidence="8" key="4">
    <citation type="submission" date="2019-03" db="UniProtKB">
        <authorList>
            <consortium name="EnsemblPlants"/>
        </authorList>
    </citation>
    <scope>IDENTIFICATION</scope>
</reference>
<dbReference type="InterPro" id="IPR013201">
    <property type="entry name" value="Prot_inhib_I29"/>
</dbReference>
<feature type="domain" description="Peptidase C1A papain C-terminal" evidence="6">
    <location>
        <begin position="140"/>
        <end position="271"/>
    </location>
</feature>
<dbReference type="InterPro" id="IPR000169">
    <property type="entry name" value="Pept_cys_AS"/>
</dbReference>